<dbReference type="AlphaFoldDB" id="A0A7X2LTW4"/>
<comment type="caution">
    <text evidence="7">The sequence shown here is derived from an EMBL/GenBank/DDBJ whole genome shotgun (WGS) entry which is preliminary data.</text>
</comment>
<reference evidence="7 8" key="1">
    <citation type="submission" date="2019-11" db="EMBL/GenBank/DDBJ databases">
        <title>Novel species isolated from a subtropical stream in China.</title>
        <authorList>
            <person name="Lu H."/>
        </authorList>
    </citation>
    <scope>NUCLEOTIDE SEQUENCE [LARGE SCALE GENOMIC DNA]</scope>
    <source>
        <strain evidence="7 8">FT92W</strain>
    </source>
</reference>
<dbReference type="InterPro" id="IPR000933">
    <property type="entry name" value="Glyco_hydro_29"/>
</dbReference>
<dbReference type="GO" id="GO:0005764">
    <property type="term" value="C:lysosome"/>
    <property type="evidence" value="ECO:0007669"/>
    <property type="project" value="TreeGrafter"/>
</dbReference>
<evidence type="ECO:0000256" key="5">
    <source>
        <dbReference type="ARBA" id="ARBA00023295"/>
    </source>
</evidence>
<evidence type="ECO:0000256" key="1">
    <source>
        <dbReference type="ARBA" id="ARBA00007951"/>
    </source>
</evidence>
<evidence type="ECO:0000256" key="4">
    <source>
        <dbReference type="ARBA" id="ARBA00022801"/>
    </source>
</evidence>
<dbReference type="Proteomes" id="UP000446768">
    <property type="component" value="Unassembled WGS sequence"/>
</dbReference>
<feature type="domain" description="Glycoside hydrolase family 29 N-terminal" evidence="6">
    <location>
        <begin position="107"/>
        <end position="403"/>
    </location>
</feature>
<dbReference type="InterPro" id="IPR008979">
    <property type="entry name" value="Galactose-bd-like_sf"/>
</dbReference>
<evidence type="ECO:0000313" key="7">
    <source>
        <dbReference type="EMBL" id="MRV73741.1"/>
    </source>
</evidence>
<keyword evidence="5" id="KW-0326">Glycosidase</keyword>
<organism evidence="7 8">
    <name type="scientific">Pseudoduganella rivuli</name>
    <dbReference type="NCBI Taxonomy" id="2666085"/>
    <lineage>
        <taxon>Bacteria</taxon>
        <taxon>Pseudomonadati</taxon>
        <taxon>Pseudomonadota</taxon>
        <taxon>Betaproteobacteria</taxon>
        <taxon>Burkholderiales</taxon>
        <taxon>Oxalobacteraceae</taxon>
        <taxon>Telluria group</taxon>
        <taxon>Pseudoduganella</taxon>
    </lineage>
</organism>
<evidence type="ECO:0000256" key="3">
    <source>
        <dbReference type="ARBA" id="ARBA00022729"/>
    </source>
</evidence>
<dbReference type="GO" id="GO:0004560">
    <property type="term" value="F:alpha-L-fucosidase activity"/>
    <property type="evidence" value="ECO:0007669"/>
    <property type="project" value="InterPro"/>
</dbReference>
<dbReference type="Pfam" id="PF01120">
    <property type="entry name" value="Alpha_L_fucos"/>
    <property type="match status" value="1"/>
</dbReference>
<dbReference type="InterPro" id="IPR057739">
    <property type="entry name" value="Glyco_hydro_29_N"/>
</dbReference>
<protein>
    <recommendedName>
        <fullName evidence="2">alpha-L-fucosidase</fullName>
        <ecNumber evidence="2">3.2.1.51</ecNumber>
    </recommendedName>
</protein>
<evidence type="ECO:0000259" key="6">
    <source>
        <dbReference type="Pfam" id="PF01120"/>
    </source>
</evidence>
<sequence length="510" mass="55801">MSVIYIKLSETHIDVATPSRMPSSITNKGNKMSKPIGRREFGLAAACSMLTLSLGSGLAGAATAAAPARRRLARPTAQQLAFEELELGAFIHYSIDTYGSQSASLPASAFNPSHLDTEQWVLAAKGMGARYVVLTARHEQGFCLWPTATTRYSIQHSPYRDGKGDIVREFVDACRKHGVKPGLYTPPWIDDHFDQHALGMQAGKGNANIDKYDDPALFARVRAKELQQQQELLTRYGPLAFYWDDHFGRSDSLSPVPKGGKLRELYAVLARQAHRLQPDMLYFGPDVEHVGNEAGHSCYPMWNAVDTVDGTRDSCAATYKWGGDNTGDPHGRFYRPRLGPTTDALSSGGWMWAGPRTVQPLEERMRAYYQLVGRGAGAIINLTPDTSGRIPDNLVAAAREMGDEVSRRFATPLAQASGGDGMATLQLPAPRRIDHLITMENQALGQRIAGYRIEAQVGGQWQTVAEGHTVGHKRIDRIAPVMATAVRFVCTRSVEGRAAIRSFAAYDTSA</sequence>
<proteinExistence type="inferred from homology"/>
<evidence type="ECO:0000256" key="2">
    <source>
        <dbReference type="ARBA" id="ARBA00012662"/>
    </source>
</evidence>
<keyword evidence="8" id="KW-1185">Reference proteome</keyword>
<dbReference type="GO" id="GO:0016139">
    <property type="term" value="P:glycoside catabolic process"/>
    <property type="evidence" value="ECO:0007669"/>
    <property type="project" value="TreeGrafter"/>
</dbReference>
<evidence type="ECO:0000313" key="8">
    <source>
        <dbReference type="Proteomes" id="UP000446768"/>
    </source>
</evidence>
<dbReference type="GO" id="GO:0006004">
    <property type="term" value="P:fucose metabolic process"/>
    <property type="evidence" value="ECO:0007669"/>
    <property type="project" value="TreeGrafter"/>
</dbReference>
<dbReference type="InterPro" id="IPR017853">
    <property type="entry name" value="GH"/>
</dbReference>
<dbReference type="SUPFAM" id="SSF51445">
    <property type="entry name" value="(Trans)glycosidases"/>
    <property type="match status" value="1"/>
</dbReference>
<gene>
    <name evidence="7" type="ORF">GJ700_18675</name>
</gene>
<dbReference type="Gene3D" id="3.20.20.80">
    <property type="entry name" value="Glycosidases"/>
    <property type="match status" value="1"/>
</dbReference>
<dbReference type="SMART" id="SM00812">
    <property type="entry name" value="Alpha_L_fucos"/>
    <property type="match status" value="1"/>
</dbReference>
<name>A0A7X2LTW4_9BURK</name>
<comment type="similarity">
    <text evidence="1">Belongs to the glycosyl hydrolase 29 family.</text>
</comment>
<dbReference type="PANTHER" id="PTHR10030">
    <property type="entry name" value="ALPHA-L-FUCOSIDASE"/>
    <property type="match status" value="1"/>
</dbReference>
<dbReference type="SUPFAM" id="SSF49785">
    <property type="entry name" value="Galactose-binding domain-like"/>
    <property type="match status" value="1"/>
</dbReference>
<keyword evidence="3" id="KW-0732">Signal</keyword>
<accession>A0A7X2LTW4</accession>
<keyword evidence="4" id="KW-0378">Hydrolase</keyword>
<dbReference type="EMBL" id="WKJJ01000011">
    <property type="protein sequence ID" value="MRV73741.1"/>
    <property type="molecule type" value="Genomic_DNA"/>
</dbReference>
<dbReference type="EC" id="3.2.1.51" evidence="2"/>
<dbReference type="PANTHER" id="PTHR10030:SF37">
    <property type="entry name" value="ALPHA-L-FUCOSIDASE-RELATED"/>
    <property type="match status" value="1"/>
</dbReference>
<dbReference type="Gene3D" id="2.60.120.260">
    <property type="entry name" value="Galactose-binding domain-like"/>
    <property type="match status" value="1"/>
</dbReference>